<feature type="region of interest" description="Disordered" evidence="1">
    <location>
        <begin position="45"/>
        <end position="74"/>
    </location>
</feature>
<evidence type="ECO:0000256" key="1">
    <source>
        <dbReference type="SAM" id="MobiDB-lite"/>
    </source>
</evidence>
<accession>A0ABY1YFN2</accession>
<protein>
    <submittedName>
        <fullName evidence="2">Uncharacterized protein</fullName>
    </submittedName>
</protein>
<feature type="compositionally biased region" description="Acidic residues" evidence="1">
    <location>
        <begin position="47"/>
        <end position="61"/>
    </location>
</feature>
<keyword evidence="3" id="KW-1185">Reference proteome</keyword>
<comment type="caution">
    <text evidence="2">The sequence shown here is derived from an EMBL/GenBank/DDBJ whole genome shotgun (WGS) entry which is preliminary data.</text>
</comment>
<sequence length="74" mass="8302">MTDDWKRDVRTRLEELVDGLVVNGVSYEDACSMIVVEVNALMVAHEDDPDPADDEAVDEPANDWPAAEERRSVE</sequence>
<dbReference type="RefSeq" id="WP_113175555.1">
    <property type="nucleotide sequence ID" value="NZ_SISF01000020.1"/>
</dbReference>
<dbReference type="GeneID" id="301039914"/>
<evidence type="ECO:0000313" key="2">
    <source>
        <dbReference type="EMBL" id="TBN18427.1"/>
    </source>
</evidence>
<gene>
    <name evidence="2" type="ORF">EYC79_01805</name>
</gene>
<name>A0ABY1YFN2_9HYPH</name>
<proteinExistence type="predicted"/>
<dbReference type="Proteomes" id="UP000294239">
    <property type="component" value="Unassembled WGS sequence"/>
</dbReference>
<dbReference type="EMBL" id="SISF01000020">
    <property type="protein sequence ID" value="TBN18427.1"/>
    <property type="molecule type" value="Genomic_DNA"/>
</dbReference>
<evidence type="ECO:0000313" key="3">
    <source>
        <dbReference type="Proteomes" id="UP000294239"/>
    </source>
</evidence>
<reference evidence="2 3" key="1">
    <citation type="submission" date="2019-02" db="EMBL/GenBank/DDBJ databases">
        <title>Current taxonomic status of genus Agrobacterium and description of Agrobacterium cavarae sp. nov. isolated from maize roots.</title>
        <authorList>
            <person name="Flores-Felix J.D."/>
            <person name="Menendez E."/>
            <person name="Ramirez-Bahena M.H."/>
            <person name="Garcia-Fraile P."/>
            <person name="Velazquez E."/>
        </authorList>
    </citation>
    <scope>NUCLEOTIDE SEQUENCE [LARGE SCALE GENOMIC DNA]</scope>
    <source>
        <strain evidence="2 3">RZME10</strain>
    </source>
</reference>
<organism evidence="2 3">
    <name type="scientific">Agrobacterium cavarae</name>
    <dbReference type="NCBI Taxonomy" id="2528239"/>
    <lineage>
        <taxon>Bacteria</taxon>
        <taxon>Pseudomonadati</taxon>
        <taxon>Pseudomonadota</taxon>
        <taxon>Alphaproteobacteria</taxon>
        <taxon>Hyphomicrobiales</taxon>
        <taxon>Rhizobiaceae</taxon>
        <taxon>Rhizobium/Agrobacterium group</taxon>
        <taxon>Agrobacterium</taxon>
    </lineage>
</organism>